<gene>
    <name evidence="9" type="ORF">F3Y22_tig00117028pilonHSYRG00030</name>
</gene>
<keyword evidence="7" id="KW-0539">Nucleus</keyword>
<dbReference type="PANTHER" id="PTHR22930:SF262">
    <property type="entry name" value="MYB_SANT-LIKE DOMAIN, HARBINGER TRANSPOSASE-DERIVED NUCLEASE DOMAIN PROTEIN-RELATED"/>
    <property type="match status" value="1"/>
</dbReference>
<organism evidence="9 10">
    <name type="scientific">Hibiscus syriacus</name>
    <name type="common">Rose of Sharon</name>
    <dbReference type="NCBI Taxonomy" id="106335"/>
    <lineage>
        <taxon>Eukaryota</taxon>
        <taxon>Viridiplantae</taxon>
        <taxon>Streptophyta</taxon>
        <taxon>Embryophyta</taxon>
        <taxon>Tracheophyta</taxon>
        <taxon>Spermatophyta</taxon>
        <taxon>Magnoliopsida</taxon>
        <taxon>eudicotyledons</taxon>
        <taxon>Gunneridae</taxon>
        <taxon>Pentapetalae</taxon>
        <taxon>rosids</taxon>
        <taxon>malvids</taxon>
        <taxon>Malvales</taxon>
        <taxon>Malvaceae</taxon>
        <taxon>Malvoideae</taxon>
        <taxon>Hibiscus</taxon>
    </lineage>
</organism>
<comment type="caution">
    <text evidence="9">The sequence shown here is derived from an EMBL/GenBank/DDBJ whole genome shotgun (WGS) entry which is preliminary data.</text>
</comment>
<evidence type="ECO:0000256" key="2">
    <source>
        <dbReference type="ARBA" id="ARBA00004123"/>
    </source>
</evidence>
<dbReference type="InterPro" id="IPR027806">
    <property type="entry name" value="HARBI1_dom"/>
</dbReference>
<evidence type="ECO:0000256" key="4">
    <source>
        <dbReference type="ARBA" id="ARBA00022722"/>
    </source>
</evidence>
<evidence type="ECO:0000256" key="7">
    <source>
        <dbReference type="ARBA" id="ARBA00023242"/>
    </source>
</evidence>
<evidence type="ECO:0000259" key="8">
    <source>
        <dbReference type="Pfam" id="PF13359"/>
    </source>
</evidence>
<protein>
    <recommendedName>
        <fullName evidence="8">DDE Tnp4 domain-containing protein</fullName>
    </recommendedName>
</protein>
<dbReference type="GO" id="GO:0004518">
    <property type="term" value="F:nuclease activity"/>
    <property type="evidence" value="ECO:0007669"/>
    <property type="project" value="UniProtKB-KW"/>
</dbReference>
<dbReference type="PANTHER" id="PTHR22930">
    <property type="match status" value="1"/>
</dbReference>
<reference evidence="9" key="1">
    <citation type="submission" date="2019-09" db="EMBL/GenBank/DDBJ databases">
        <title>Draft genome information of white flower Hibiscus syriacus.</title>
        <authorList>
            <person name="Kim Y.-M."/>
        </authorList>
    </citation>
    <scope>NUCLEOTIDE SEQUENCE [LARGE SCALE GENOMIC DNA]</scope>
    <source>
        <strain evidence="9">YM2019G1</strain>
    </source>
</reference>
<evidence type="ECO:0000256" key="1">
    <source>
        <dbReference type="ARBA" id="ARBA00001968"/>
    </source>
</evidence>
<keyword evidence="10" id="KW-1185">Reference proteome</keyword>
<dbReference type="GO" id="GO:0016787">
    <property type="term" value="F:hydrolase activity"/>
    <property type="evidence" value="ECO:0007669"/>
    <property type="project" value="UniProtKB-KW"/>
</dbReference>
<evidence type="ECO:0000313" key="10">
    <source>
        <dbReference type="Proteomes" id="UP000436088"/>
    </source>
</evidence>
<proteinExistence type="inferred from homology"/>
<sequence length="484" mass="54953">MGHPKAASLKIVPLPFPELCAALFDGNSATGNYKWTSTQITSGVGSSSCHHVQPLLLTNSYFIDSEDDDGISYEPLSEPAPNTSVDPPLSASVDPLLSPVDMQKTLQHIVKNMDGPTSVECYEKLKLCNLDPMDPLFLAVFHIFGLSMPMRDAWMTMSAVLEVLKGWIKMTATRHNKRLRRVFKGAVGALDETLIHAVVPANKQDLYRGRGKWDCYQNILAICDFNMIFTFIVAGWEGVAHDARILSEALADPYAPFPFPPPDKYYLCDAAYAHIRGFMAPYRNVRYWIGDFRHRRALTNKEKFNHAHAKLRNVIERAFGVLKAQFPILKRMAPFPLLTQRNITISCFAIHNFIRKEGLSDEFFNEYDQPNVTFQNTNVRVADDEDEPEGHGSAADREYMTQLRDEIAEQLMQEYGLNYCSYVVCRLQTFYLCKNKQHLRLLVQDKVGSTFNPKAQSEVVYCSRTDQTSSLGRSRDKSSYHSNY</sequence>
<evidence type="ECO:0000256" key="6">
    <source>
        <dbReference type="ARBA" id="ARBA00022801"/>
    </source>
</evidence>
<evidence type="ECO:0000256" key="5">
    <source>
        <dbReference type="ARBA" id="ARBA00022723"/>
    </source>
</evidence>
<keyword evidence="6" id="KW-0378">Hydrolase</keyword>
<dbReference type="GO" id="GO:0005634">
    <property type="term" value="C:nucleus"/>
    <property type="evidence" value="ECO:0007669"/>
    <property type="project" value="UniProtKB-SubCell"/>
</dbReference>
<dbReference type="InterPro" id="IPR045249">
    <property type="entry name" value="HARBI1-like"/>
</dbReference>
<name>A0A6A2WHL4_HIBSY</name>
<dbReference type="Pfam" id="PF13359">
    <property type="entry name" value="DDE_Tnp_4"/>
    <property type="match status" value="1"/>
</dbReference>
<accession>A0A6A2WHL4</accession>
<evidence type="ECO:0000313" key="9">
    <source>
        <dbReference type="EMBL" id="KAE8655405.1"/>
    </source>
</evidence>
<dbReference type="EMBL" id="VEPZ02001780">
    <property type="protein sequence ID" value="KAE8655405.1"/>
    <property type="molecule type" value="Genomic_DNA"/>
</dbReference>
<dbReference type="AlphaFoldDB" id="A0A6A2WHL4"/>
<keyword evidence="5" id="KW-0479">Metal-binding</keyword>
<comment type="similarity">
    <text evidence="3">Belongs to the HARBI1 family.</text>
</comment>
<comment type="subcellular location">
    <subcellularLocation>
        <location evidence="2">Nucleus</location>
    </subcellularLocation>
</comment>
<dbReference type="GO" id="GO:0046872">
    <property type="term" value="F:metal ion binding"/>
    <property type="evidence" value="ECO:0007669"/>
    <property type="project" value="UniProtKB-KW"/>
</dbReference>
<feature type="domain" description="DDE Tnp4" evidence="8">
    <location>
        <begin position="205"/>
        <end position="352"/>
    </location>
</feature>
<comment type="cofactor">
    <cofactor evidence="1">
        <name>a divalent metal cation</name>
        <dbReference type="ChEBI" id="CHEBI:60240"/>
    </cofactor>
</comment>
<evidence type="ECO:0000256" key="3">
    <source>
        <dbReference type="ARBA" id="ARBA00006958"/>
    </source>
</evidence>
<dbReference type="Proteomes" id="UP000436088">
    <property type="component" value="Unassembled WGS sequence"/>
</dbReference>
<keyword evidence="4" id="KW-0540">Nuclease</keyword>